<feature type="transmembrane region" description="Helical" evidence="5">
    <location>
        <begin position="363"/>
        <end position="386"/>
    </location>
</feature>
<dbReference type="GO" id="GO:0016020">
    <property type="term" value="C:membrane"/>
    <property type="evidence" value="ECO:0007669"/>
    <property type="project" value="UniProtKB-SubCell"/>
</dbReference>
<dbReference type="AlphaFoldDB" id="A0A8B7PE90"/>
<name>A0A8B7PE90_HYAAZ</name>
<dbReference type="OrthoDB" id="10062876at2759"/>
<dbReference type="InterPro" id="IPR050598">
    <property type="entry name" value="AminoAcid_Transporter"/>
</dbReference>
<feature type="transmembrane region" description="Helical" evidence="5">
    <location>
        <begin position="105"/>
        <end position="124"/>
    </location>
</feature>
<dbReference type="GeneID" id="108680191"/>
<dbReference type="Pfam" id="PF13520">
    <property type="entry name" value="AA_permease_2"/>
    <property type="match status" value="2"/>
</dbReference>
<keyword evidence="4 5" id="KW-0472">Membrane</keyword>
<evidence type="ECO:0000256" key="2">
    <source>
        <dbReference type="ARBA" id="ARBA00022692"/>
    </source>
</evidence>
<dbReference type="KEGG" id="hazt:108680191"/>
<feature type="transmembrane region" description="Helical" evidence="5">
    <location>
        <begin position="339"/>
        <end position="357"/>
    </location>
</feature>
<feature type="transmembrane region" description="Helical" evidence="5">
    <location>
        <begin position="290"/>
        <end position="318"/>
    </location>
</feature>
<evidence type="ECO:0000256" key="4">
    <source>
        <dbReference type="ARBA" id="ARBA00023136"/>
    </source>
</evidence>
<keyword evidence="2 5" id="KW-0812">Transmembrane</keyword>
<dbReference type="RefSeq" id="XP_018024454.1">
    <property type="nucleotide sequence ID" value="XM_018168965.2"/>
</dbReference>
<dbReference type="Proteomes" id="UP000694843">
    <property type="component" value="Unplaced"/>
</dbReference>
<evidence type="ECO:0000256" key="5">
    <source>
        <dbReference type="SAM" id="Phobius"/>
    </source>
</evidence>
<organism evidence="6 7">
    <name type="scientific">Hyalella azteca</name>
    <name type="common">Amphipod</name>
    <dbReference type="NCBI Taxonomy" id="294128"/>
    <lineage>
        <taxon>Eukaryota</taxon>
        <taxon>Metazoa</taxon>
        <taxon>Ecdysozoa</taxon>
        <taxon>Arthropoda</taxon>
        <taxon>Crustacea</taxon>
        <taxon>Multicrustacea</taxon>
        <taxon>Malacostraca</taxon>
        <taxon>Eumalacostraca</taxon>
        <taxon>Peracarida</taxon>
        <taxon>Amphipoda</taxon>
        <taxon>Senticaudata</taxon>
        <taxon>Talitrida</taxon>
        <taxon>Talitroidea</taxon>
        <taxon>Hyalellidae</taxon>
        <taxon>Hyalella</taxon>
    </lineage>
</organism>
<protein>
    <submittedName>
        <fullName evidence="7">Large neutral amino acids transporter small subunit 1</fullName>
    </submittedName>
</protein>
<dbReference type="GO" id="GO:0015179">
    <property type="term" value="F:L-amino acid transmembrane transporter activity"/>
    <property type="evidence" value="ECO:0007669"/>
    <property type="project" value="TreeGrafter"/>
</dbReference>
<dbReference type="PANTHER" id="PTHR11785">
    <property type="entry name" value="AMINO ACID TRANSPORTER"/>
    <property type="match status" value="1"/>
</dbReference>
<comment type="subcellular location">
    <subcellularLocation>
        <location evidence="1">Membrane</location>
        <topology evidence="1">Multi-pass membrane protein</topology>
    </subcellularLocation>
</comment>
<evidence type="ECO:0000256" key="1">
    <source>
        <dbReference type="ARBA" id="ARBA00004141"/>
    </source>
</evidence>
<proteinExistence type="predicted"/>
<feature type="transmembrane region" description="Helical" evidence="5">
    <location>
        <begin position="212"/>
        <end position="231"/>
    </location>
</feature>
<keyword evidence="3 5" id="KW-1133">Transmembrane helix</keyword>
<keyword evidence="6" id="KW-1185">Reference proteome</keyword>
<dbReference type="FunFam" id="1.20.1740.10:FF:000095">
    <property type="entry name" value="B(0,+)-type amino acid transporter 1-like"/>
    <property type="match status" value="1"/>
</dbReference>
<evidence type="ECO:0000313" key="7">
    <source>
        <dbReference type="RefSeq" id="XP_018024454.1"/>
    </source>
</evidence>
<dbReference type="PIRSF" id="PIRSF006060">
    <property type="entry name" value="AA_transporter"/>
    <property type="match status" value="1"/>
</dbReference>
<gene>
    <name evidence="7" type="primary">LOC108680191</name>
</gene>
<dbReference type="InterPro" id="IPR002293">
    <property type="entry name" value="AA/rel_permease1"/>
</dbReference>
<evidence type="ECO:0000256" key="3">
    <source>
        <dbReference type="ARBA" id="ARBA00022989"/>
    </source>
</evidence>
<feature type="transmembrane region" description="Helical" evidence="5">
    <location>
        <begin position="398"/>
        <end position="420"/>
    </location>
</feature>
<reference evidence="7" key="1">
    <citation type="submission" date="2025-08" db="UniProtKB">
        <authorList>
            <consortium name="RefSeq"/>
        </authorList>
    </citation>
    <scope>IDENTIFICATION</scope>
    <source>
        <tissue evidence="7">Whole organism</tissue>
    </source>
</reference>
<dbReference type="FunFam" id="1.20.1740.10:FF:000056">
    <property type="entry name" value="Y+L amino acid transporter 2"/>
    <property type="match status" value="1"/>
</dbReference>
<sequence length="477" mass="52571">MTEKRAKYAEVATTSEAVEMKPKDASVDDDDCVGLKPKMTLMNGITVIVGSIIGSGIFISPTGVLAHTGSPGMSLVVWILSGVFSMVGAYCYAELGCMIQKTGADYAYIMVTFGPFLAFMRLWIECLIVRPCSQTIVALTFSAYALKPFFPTCESPDVSMRLLAAVCIRRGEAFVSCQLCRGEAFVSCQLCRGHVEYFTFANTEPRISEIALSFYSGLFAYNGWNYLNFVIEELKEPVKNLPLAIYISITLVTIVYVLTNVAFYTTLSPAEVLGSEAVAVTFGDKLYGKFAILVPVFVALSTFGSVNGILFTSSRLFYAGALEGQMPQILTMIQIDRMTPAPAVLFMAFLSLLYLFSSNIYALISYVGFATWLSIGLAVVCVPYLRWKRPDLERPIKVNLFFPIIYIIATVFITIVPMIAAPVETGYGVAIIMTGVPVYFLFIKLKKPASVQRVLRRLDLLMQKLFMVCAAPKTEKV</sequence>
<feature type="transmembrane region" description="Helical" evidence="5">
    <location>
        <begin position="72"/>
        <end position="93"/>
    </location>
</feature>
<feature type="transmembrane region" description="Helical" evidence="5">
    <location>
        <begin position="45"/>
        <end position="66"/>
    </location>
</feature>
<evidence type="ECO:0000313" key="6">
    <source>
        <dbReference type="Proteomes" id="UP000694843"/>
    </source>
</evidence>
<accession>A0A8B7PE90</accession>
<dbReference type="PANTHER" id="PTHR11785:SF531">
    <property type="entry name" value="LARGE NEUTRAL AMINO ACIDS TRANSPORTER SMALL SUBUNIT 1"/>
    <property type="match status" value="1"/>
</dbReference>
<feature type="transmembrane region" description="Helical" evidence="5">
    <location>
        <begin position="243"/>
        <end position="264"/>
    </location>
</feature>
<dbReference type="OMA" id="ANWISLV"/>
<dbReference type="Gene3D" id="1.20.1740.10">
    <property type="entry name" value="Amino acid/polyamine transporter I"/>
    <property type="match status" value="1"/>
</dbReference>
<feature type="transmembrane region" description="Helical" evidence="5">
    <location>
        <begin position="426"/>
        <end position="443"/>
    </location>
</feature>